<name>A0A1J6ICC4_NICAT</name>
<accession>A0A1J6ICC4</accession>
<evidence type="ECO:0000313" key="1">
    <source>
        <dbReference type="EMBL" id="OIS96618.1"/>
    </source>
</evidence>
<keyword evidence="2" id="KW-1185">Reference proteome</keyword>
<dbReference type="Proteomes" id="UP000187609">
    <property type="component" value="Unassembled WGS sequence"/>
</dbReference>
<sequence length="123" mass="14201">MHIYISVYTSLKIIYSKQLKMGFQRVSHKSQSHGIRRYERLGGGVEEKVTKSRKCYGRFKGLRLSHSRKLNWKAFSVVILPRKIARIYGEIVKRMKMEEICPAIVFSCQGGLPILSHSTVKCI</sequence>
<proteinExistence type="predicted"/>
<gene>
    <name evidence="1" type="ORF">A4A49_34691</name>
</gene>
<dbReference type="PANTHER" id="PTHR35123">
    <property type="entry name" value="OS07G0633900 PROTEIN-RELATED"/>
    <property type="match status" value="1"/>
</dbReference>
<dbReference type="OMA" id="YLATKRM"/>
<reference evidence="1" key="1">
    <citation type="submission" date="2016-11" db="EMBL/GenBank/DDBJ databases">
        <title>The genome of Nicotiana attenuata.</title>
        <authorList>
            <person name="Xu S."/>
            <person name="Brockmoeller T."/>
            <person name="Gaquerel E."/>
            <person name="Navarro A."/>
            <person name="Kuhl H."/>
            <person name="Gase K."/>
            <person name="Ling Z."/>
            <person name="Zhou W."/>
            <person name="Kreitzer C."/>
            <person name="Stanke M."/>
            <person name="Tang H."/>
            <person name="Lyons E."/>
            <person name="Pandey P."/>
            <person name="Pandey S.P."/>
            <person name="Timmermann B."/>
            <person name="Baldwin I.T."/>
        </authorList>
    </citation>
    <scope>NUCLEOTIDE SEQUENCE [LARGE SCALE GENOMIC DNA]</scope>
    <source>
        <strain evidence="1">UT</strain>
    </source>
</reference>
<organism evidence="1 2">
    <name type="scientific">Nicotiana attenuata</name>
    <name type="common">Coyote tobacco</name>
    <dbReference type="NCBI Taxonomy" id="49451"/>
    <lineage>
        <taxon>Eukaryota</taxon>
        <taxon>Viridiplantae</taxon>
        <taxon>Streptophyta</taxon>
        <taxon>Embryophyta</taxon>
        <taxon>Tracheophyta</taxon>
        <taxon>Spermatophyta</taxon>
        <taxon>Magnoliopsida</taxon>
        <taxon>eudicotyledons</taxon>
        <taxon>Gunneridae</taxon>
        <taxon>Pentapetalae</taxon>
        <taxon>asterids</taxon>
        <taxon>lamiids</taxon>
        <taxon>Solanales</taxon>
        <taxon>Solanaceae</taxon>
        <taxon>Nicotianoideae</taxon>
        <taxon>Nicotianeae</taxon>
        <taxon>Nicotiana</taxon>
    </lineage>
</organism>
<comment type="caution">
    <text evidence="1">The sequence shown here is derived from an EMBL/GenBank/DDBJ whole genome shotgun (WGS) entry which is preliminary data.</text>
</comment>
<dbReference type="PANTHER" id="PTHR35123:SF3">
    <property type="entry name" value="TRANSMEMBRANE PROTEIN"/>
    <property type="match status" value="1"/>
</dbReference>
<dbReference type="AlphaFoldDB" id="A0A1J6ICC4"/>
<dbReference type="Gramene" id="OIS96618">
    <property type="protein sequence ID" value="OIS96618"/>
    <property type="gene ID" value="A4A49_34691"/>
</dbReference>
<protein>
    <submittedName>
        <fullName evidence="1">Uncharacterized protein</fullName>
    </submittedName>
</protein>
<dbReference type="EMBL" id="MJEQ01037193">
    <property type="protein sequence ID" value="OIS96618.1"/>
    <property type="molecule type" value="Genomic_DNA"/>
</dbReference>
<evidence type="ECO:0000313" key="2">
    <source>
        <dbReference type="Proteomes" id="UP000187609"/>
    </source>
</evidence>